<dbReference type="InterPro" id="IPR025164">
    <property type="entry name" value="Toastrack_DUF4097"/>
</dbReference>
<evidence type="ECO:0000313" key="3">
    <source>
        <dbReference type="EMBL" id="RED94082.1"/>
    </source>
</evidence>
<keyword evidence="4" id="KW-1185">Reference proteome</keyword>
<dbReference type="Pfam" id="PF13349">
    <property type="entry name" value="DUF4097"/>
    <property type="match status" value="1"/>
</dbReference>
<protein>
    <submittedName>
        <fullName evidence="3">Putative adhesin</fullName>
    </submittedName>
</protein>
<dbReference type="AlphaFoldDB" id="A0A3D9KXX3"/>
<reference evidence="3 4" key="1">
    <citation type="submission" date="2018-07" db="EMBL/GenBank/DDBJ databases">
        <title>Genomic Encyclopedia of Type Strains, Phase IV (KMG-IV): sequencing the most valuable type-strain genomes for metagenomic binning, comparative biology and taxonomic classification.</title>
        <authorList>
            <person name="Goeker M."/>
        </authorList>
    </citation>
    <scope>NUCLEOTIDE SEQUENCE [LARGE SCALE GENOMIC DNA]</scope>
    <source>
        <strain evidence="3 4">DSM 4134</strain>
    </source>
</reference>
<accession>A0A3D9KXX3</accession>
<feature type="domain" description="DUF4097" evidence="2">
    <location>
        <begin position="129"/>
        <end position="237"/>
    </location>
</feature>
<feature type="signal peptide" evidence="1">
    <location>
        <begin position="1"/>
        <end position="19"/>
    </location>
</feature>
<dbReference type="RefSeq" id="WP_115869686.1">
    <property type="nucleotide sequence ID" value="NZ_QREG01000022.1"/>
</dbReference>
<dbReference type="EMBL" id="QREG01000022">
    <property type="protein sequence ID" value="RED94082.1"/>
    <property type="molecule type" value="Genomic_DNA"/>
</dbReference>
<dbReference type="Proteomes" id="UP000256779">
    <property type="component" value="Unassembled WGS sequence"/>
</dbReference>
<evidence type="ECO:0000259" key="2">
    <source>
        <dbReference type="Pfam" id="PF13349"/>
    </source>
</evidence>
<gene>
    <name evidence="3" type="ORF">C7460_12223</name>
</gene>
<organism evidence="3 4">
    <name type="scientific">Marinoscillum furvescens DSM 4134</name>
    <dbReference type="NCBI Taxonomy" id="1122208"/>
    <lineage>
        <taxon>Bacteria</taxon>
        <taxon>Pseudomonadati</taxon>
        <taxon>Bacteroidota</taxon>
        <taxon>Cytophagia</taxon>
        <taxon>Cytophagales</taxon>
        <taxon>Reichenbachiellaceae</taxon>
        <taxon>Marinoscillum</taxon>
    </lineage>
</organism>
<evidence type="ECO:0000313" key="4">
    <source>
        <dbReference type="Proteomes" id="UP000256779"/>
    </source>
</evidence>
<comment type="caution">
    <text evidence="3">The sequence shown here is derived from an EMBL/GenBank/DDBJ whole genome shotgun (WGS) entry which is preliminary data.</text>
</comment>
<proteinExistence type="predicted"/>
<sequence>MKRILTILTVLAVSYTATAQLKTFKQKIAGNTEETTLVIENLFADLVIEGSSTGELLIETDDYEGIPEKAKGLRPLSATGPENTGVGLSVTTSGGEISVSAASGSANDGTYIFKVPKNLKVRADLKSWQGGDIVIRNMANEVEVKSMNGDLRFEDVTGPLVANSISSDIEVVFTNLSQSSPTSLSSTSGDIDVTLPATTRGNFKMGSISGEIYTDLDFDFENDKDLQRVGGDMSANATLNGGGVEVSLKCISGNVYIRKK</sequence>
<keyword evidence="1" id="KW-0732">Signal</keyword>
<name>A0A3D9KXX3_MARFU</name>
<evidence type="ECO:0000256" key="1">
    <source>
        <dbReference type="SAM" id="SignalP"/>
    </source>
</evidence>
<dbReference type="OrthoDB" id="1114934at2"/>
<feature type="chain" id="PRO_5017535593" evidence="1">
    <location>
        <begin position="20"/>
        <end position="260"/>
    </location>
</feature>